<comment type="subunit">
    <text evidence="8">Self-associates. Also heterodimer of MIP-1-alpha(4-69) and MIP-1-beta(3-69). Interacts with CCR1.</text>
</comment>
<dbReference type="InterPro" id="IPR039809">
    <property type="entry name" value="Chemokine_b/g/d"/>
</dbReference>
<proteinExistence type="inferred from homology"/>
<dbReference type="InterPro" id="IPR001811">
    <property type="entry name" value="Chemokine_IL8-like_dom"/>
</dbReference>
<dbReference type="SMART" id="SM00199">
    <property type="entry name" value="SCY"/>
    <property type="match status" value="1"/>
</dbReference>
<evidence type="ECO:0000256" key="3">
    <source>
        <dbReference type="ARBA" id="ARBA00022514"/>
    </source>
</evidence>
<dbReference type="Pfam" id="PF00048">
    <property type="entry name" value="IL8"/>
    <property type="match status" value="1"/>
</dbReference>
<evidence type="ECO:0000259" key="10">
    <source>
        <dbReference type="SMART" id="SM00199"/>
    </source>
</evidence>
<keyword evidence="12" id="KW-1185">Reference proteome</keyword>
<evidence type="ECO:0000256" key="9">
    <source>
        <dbReference type="RuleBase" id="RU361150"/>
    </source>
</evidence>
<reference evidence="12" key="1">
    <citation type="submission" date="2013-03" db="EMBL/GenBank/DDBJ databases">
        <authorList>
            <person name="Jeffery W."/>
            <person name="Warren W."/>
            <person name="Wilson R.K."/>
        </authorList>
    </citation>
    <scope>NUCLEOTIDE SEQUENCE</scope>
    <source>
        <strain evidence="12">female</strain>
    </source>
</reference>
<keyword evidence="5 9" id="KW-0732">Signal</keyword>
<evidence type="ECO:0000256" key="8">
    <source>
        <dbReference type="ARBA" id="ARBA00046726"/>
    </source>
</evidence>
<protein>
    <recommendedName>
        <fullName evidence="9">C-C motif chemokine</fullName>
    </recommendedName>
</protein>
<dbReference type="GO" id="GO:0008009">
    <property type="term" value="F:chemokine activity"/>
    <property type="evidence" value="ECO:0007669"/>
    <property type="project" value="InterPro"/>
</dbReference>
<evidence type="ECO:0000256" key="7">
    <source>
        <dbReference type="ARBA" id="ARBA00044740"/>
    </source>
</evidence>
<dbReference type="PANTHER" id="PTHR12015:SF183">
    <property type="entry name" value="C-C MOTIF CHEMOKINE 3"/>
    <property type="match status" value="1"/>
</dbReference>
<organism evidence="11 12">
    <name type="scientific">Astyanax mexicanus</name>
    <name type="common">Blind cave fish</name>
    <name type="synonym">Astyanax fasciatus mexicanus</name>
    <dbReference type="NCBI Taxonomy" id="7994"/>
    <lineage>
        <taxon>Eukaryota</taxon>
        <taxon>Metazoa</taxon>
        <taxon>Chordata</taxon>
        <taxon>Craniata</taxon>
        <taxon>Vertebrata</taxon>
        <taxon>Euteleostomi</taxon>
        <taxon>Actinopterygii</taxon>
        <taxon>Neopterygii</taxon>
        <taxon>Teleostei</taxon>
        <taxon>Ostariophysi</taxon>
        <taxon>Characiformes</taxon>
        <taxon>Characoidei</taxon>
        <taxon>Acestrorhamphidae</taxon>
        <taxon>Acestrorhamphinae</taxon>
        <taxon>Astyanax</taxon>
    </lineage>
</organism>
<feature type="signal peptide" evidence="9">
    <location>
        <begin position="1"/>
        <end position="27"/>
    </location>
</feature>
<dbReference type="GO" id="GO:0005615">
    <property type="term" value="C:extracellular space"/>
    <property type="evidence" value="ECO:0007669"/>
    <property type="project" value="UniProtKB-KW"/>
</dbReference>
<dbReference type="Gene3D" id="2.40.50.40">
    <property type="match status" value="1"/>
</dbReference>
<comment type="similarity">
    <text evidence="2 9">Belongs to the intercrine beta (chemokine CC) family.</text>
</comment>
<dbReference type="PROSITE" id="PS00472">
    <property type="entry name" value="SMALL_CYTOKINES_CC"/>
    <property type="match status" value="1"/>
</dbReference>
<dbReference type="GO" id="GO:0006955">
    <property type="term" value="P:immune response"/>
    <property type="evidence" value="ECO:0007669"/>
    <property type="project" value="InterPro"/>
</dbReference>
<keyword evidence="3 9" id="KW-0202">Cytokine</keyword>
<dbReference type="InterPro" id="IPR036048">
    <property type="entry name" value="Interleukin_8-like_sf"/>
</dbReference>
<feature type="domain" description="Chemokine interleukin-8-like" evidence="10">
    <location>
        <begin position="28"/>
        <end position="85"/>
    </location>
</feature>
<reference evidence="11" key="4">
    <citation type="submission" date="2025-09" db="UniProtKB">
        <authorList>
            <consortium name="Ensembl"/>
        </authorList>
    </citation>
    <scope>IDENTIFICATION</scope>
</reference>
<dbReference type="GeneTree" id="ENSGT01120000272318"/>
<dbReference type="PANTHER" id="PTHR12015">
    <property type="entry name" value="SMALL INDUCIBLE CYTOKINE A"/>
    <property type="match status" value="1"/>
</dbReference>
<evidence type="ECO:0000313" key="12">
    <source>
        <dbReference type="Proteomes" id="UP000018467"/>
    </source>
</evidence>
<evidence type="ECO:0000256" key="2">
    <source>
        <dbReference type="ARBA" id="ARBA00010868"/>
    </source>
</evidence>
<dbReference type="AlphaFoldDB" id="A0A3B1JDA9"/>
<comment type="subcellular location">
    <subcellularLocation>
        <location evidence="1 9">Secreted</location>
    </subcellularLocation>
</comment>
<dbReference type="CDD" id="cd00272">
    <property type="entry name" value="Chemokine_CC"/>
    <property type="match status" value="1"/>
</dbReference>
<dbReference type="InParanoid" id="A0A3B1JDA9"/>
<name>A0A3B1JDA9_ASTMX</name>
<evidence type="ECO:0000313" key="11">
    <source>
        <dbReference type="Ensembl" id="ENSAMXP00000040243.1"/>
    </source>
</evidence>
<comment type="function">
    <text evidence="7">Monokine with inflammatory and chemokinetic properties. Binds to CCR1, CCR4 and CCR5. One of the major HIV-suppressive factors produced by CD8+ T-cells. Recombinant MIP-1-alpha induces a dose-dependent inhibition of different strains of HIV-1, HIV-2, and simian immunodeficiency virus (SIV).</text>
</comment>
<dbReference type="FunCoup" id="A0A3B1JDA9">
    <property type="interactions" value="1"/>
</dbReference>
<dbReference type="Proteomes" id="UP000018467">
    <property type="component" value="Unassembled WGS sequence"/>
</dbReference>
<dbReference type="Ensembl" id="ENSAMXT00000034232.1">
    <property type="protein sequence ID" value="ENSAMXP00000040243.1"/>
    <property type="gene ID" value="ENSAMXG00000036797.1"/>
</dbReference>
<sequence>MSVWSRSFLLGLLVIVHLQSCVEDVNAVKSCCFNFQIRKIPLNAIIKYENVDRDCPISGVIFTVRTSRVCADPNQSWVQQAMNKIDQRLLKSTEPIPVLNPQPRGPAHIQIHTNMKPKPRRHQKPRVLIQLNPPGSATFKT</sequence>
<keyword evidence="4 9" id="KW-0964">Secreted</keyword>
<dbReference type="InterPro" id="IPR000827">
    <property type="entry name" value="Chemokine_CC_CS"/>
</dbReference>
<accession>A0A3B1JDA9</accession>
<keyword evidence="6" id="KW-1015">Disulfide bond</keyword>
<evidence type="ECO:0000256" key="5">
    <source>
        <dbReference type="ARBA" id="ARBA00022729"/>
    </source>
</evidence>
<evidence type="ECO:0000256" key="4">
    <source>
        <dbReference type="ARBA" id="ARBA00022525"/>
    </source>
</evidence>
<reference evidence="12" key="2">
    <citation type="journal article" date="2014" name="Nat. Commun.">
        <title>The cavefish genome reveals candidate genes for eye loss.</title>
        <authorList>
            <person name="McGaugh S.E."/>
            <person name="Gross J.B."/>
            <person name="Aken B."/>
            <person name="Blin M."/>
            <person name="Borowsky R."/>
            <person name="Chalopin D."/>
            <person name="Hinaux H."/>
            <person name="Jeffery W.R."/>
            <person name="Keene A."/>
            <person name="Ma L."/>
            <person name="Minx P."/>
            <person name="Murphy D."/>
            <person name="O'Quin K.E."/>
            <person name="Retaux S."/>
            <person name="Rohner N."/>
            <person name="Searle S.M."/>
            <person name="Stahl B.A."/>
            <person name="Tabin C."/>
            <person name="Volff J.N."/>
            <person name="Yoshizawa M."/>
            <person name="Warren W.C."/>
        </authorList>
    </citation>
    <scope>NUCLEOTIDE SEQUENCE [LARGE SCALE GENOMIC DNA]</scope>
    <source>
        <strain evidence="12">female</strain>
    </source>
</reference>
<evidence type="ECO:0000256" key="6">
    <source>
        <dbReference type="ARBA" id="ARBA00023157"/>
    </source>
</evidence>
<evidence type="ECO:0000256" key="1">
    <source>
        <dbReference type="ARBA" id="ARBA00004613"/>
    </source>
</evidence>
<reference evidence="11" key="3">
    <citation type="submission" date="2025-08" db="UniProtKB">
        <authorList>
            <consortium name="Ensembl"/>
        </authorList>
    </citation>
    <scope>IDENTIFICATION</scope>
</reference>
<dbReference type="SUPFAM" id="SSF54117">
    <property type="entry name" value="Interleukin 8-like chemokines"/>
    <property type="match status" value="1"/>
</dbReference>
<keyword evidence="9" id="KW-0145">Chemotaxis</keyword>
<feature type="chain" id="PRO_5017102069" description="C-C motif chemokine" evidence="9">
    <location>
        <begin position="28"/>
        <end position="141"/>
    </location>
</feature>
<dbReference type="Bgee" id="ENSAMXG00000036797">
    <property type="expression patterns" value="Expressed in camera-type eye and 10 other cell types or tissues"/>
</dbReference>